<accession>A0A0X3PCZ3</accession>
<dbReference type="AlphaFoldDB" id="A0A0X3PCZ3"/>
<gene>
    <name evidence="2" type="ORF">TR121576</name>
</gene>
<feature type="region of interest" description="Disordered" evidence="1">
    <location>
        <begin position="270"/>
        <end position="304"/>
    </location>
</feature>
<sequence>MSESARDFEGDESDLKEVLIETLKRDGKLRRIQELITTEVYAAFYQQNAKRPPEVPTSVESFLDTENGVHLISMVVDLLESLGLQHTKNILIHEANLDSIHLKNRLELKRIFPWLTPIIPAWQGDNEEIVALSQAVVFKNDSVSRCSPDGVPLNASSPSNPVQPTQADGSLQNQVPEHSCADILLHSILGSKVNAASSSPADVAVSSVSSLARGGEEPTSKGPSVLTTAPAVTQAVDYLPAGSDALSNYNSTACPAAVPHNTQLIASLVDSRRGQDSHPSSVNDDEKYSDDSFPSETHNTPNPWVSEAIEDAAPPTEDDVSESVGCLNVLSPEVPFPRNEPSSGQDTGRSLDGCFSSSNYNKGPTTSCRPSNGSQARYATNEGDSDIDSEVTDYTVTSSRVDGCDYMESVKRIK</sequence>
<reference evidence="2" key="1">
    <citation type="submission" date="2016-01" db="EMBL/GenBank/DDBJ databases">
        <title>Reference transcriptome for the parasite Schistocephalus solidus: insights into the molecular evolution of parasitism.</title>
        <authorList>
            <person name="Hebert F.O."/>
            <person name="Grambauer S."/>
            <person name="Barber I."/>
            <person name="Landry C.R."/>
            <person name="Aubin-Horth N."/>
        </authorList>
    </citation>
    <scope>NUCLEOTIDE SEQUENCE</scope>
</reference>
<organism evidence="2">
    <name type="scientific">Schistocephalus solidus</name>
    <name type="common">Tapeworm</name>
    <dbReference type="NCBI Taxonomy" id="70667"/>
    <lineage>
        <taxon>Eukaryota</taxon>
        <taxon>Metazoa</taxon>
        <taxon>Spiralia</taxon>
        <taxon>Lophotrochozoa</taxon>
        <taxon>Platyhelminthes</taxon>
        <taxon>Cestoda</taxon>
        <taxon>Eucestoda</taxon>
        <taxon>Diphyllobothriidea</taxon>
        <taxon>Diphyllobothriidae</taxon>
        <taxon>Schistocephalus</taxon>
    </lineage>
</organism>
<proteinExistence type="predicted"/>
<feature type="compositionally biased region" description="Polar residues" evidence="1">
    <location>
        <begin position="292"/>
        <end position="303"/>
    </location>
</feature>
<dbReference type="EMBL" id="GEEE01015438">
    <property type="protein sequence ID" value="JAP47787.1"/>
    <property type="molecule type" value="Transcribed_RNA"/>
</dbReference>
<evidence type="ECO:0000313" key="2">
    <source>
        <dbReference type="EMBL" id="JAP47787.1"/>
    </source>
</evidence>
<evidence type="ECO:0000256" key="1">
    <source>
        <dbReference type="SAM" id="MobiDB-lite"/>
    </source>
</evidence>
<feature type="region of interest" description="Disordered" evidence="1">
    <location>
        <begin position="149"/>
        <end position="173"/>
    </location>
</feature>
<feature type="compositionally biased region" description="Polar residues" evidence="1">
    <location>
        <begin position="355"/>
        <end position="378"/>
    </location>
</feature>
<name>A0A0X3PCZ3_SCHSO</name>
<protein>
    <submittedName>
        <fullName evidence="2">Uncharacterized protein</fullName>
    </submittedName>
</protein>
<feature type="region of interest" description="Disordered" evidence="1">
    <location>
        <begin position="331"/>
        <end position="389"/>
    </location>
</feature>
<dbReference type="Gene3D" id="1.20.960.40">
    <property type="match status" value="1"/>
</dbReference>
<feature type="compositionally biased region" description="Polar residues" evidence="1">
    <location>
        <begin position="154"/>
        <end position="173"/>
    </location>
</feature>